<reference evidence="1 2" key="1">
    <citation type="submission" date="2016-12" db="EMBL/GenBank/DDBJ databases">
        <title>Genomic comparison of strains in the 'Actinomyces naeslundii' group.</title>
        <authorList>
            <person name="Mughal S.R."/>
            <person name="Do T."/>
            <person name="Gilbert S.C."/>
            <person name="Witherden E.A."/>
            <person name="Didelot X."/>
            <person name="Beighton D."/>
        </authorList>
    </citation>
    <scope>NUCLEOTIDE SEQUENCE [LARGE SCALE GENOMIC DNA]</scope>
    <source>
        <strain evidence="1 2">P6N</strain>
    </source>
</reference>
<dbReference type="EMBL" id="MSKL01000019">
    <property type="protein sequence ID" value="OLO49187.1"/>
    <property type="molecule type" value="Genomic_DNA"/>
</dbReference>
<evidence type="ECO:0000313" key="2">
    <source>
        <dbReference type="Proteomes" id="UP000186394"/>
    </source>
</evidence>
<dbReference type="OrthoDB" id="4760212at2"/>
<sequence length="62" mass="6954">MERKAAPRDAVEYCPVVAFVSTGDPLFILGDSRPVHERLVAPHKRLIDDVLLHRGRTSPPNH</sequence>
<dbReference type="Proteomes" id="UP000186394">
    <property type="component" value="Unassembled WGS sequence"/>
</dbReference>
<evidence type="ECO:0000313" key="1">
    <source>
        <dbReference type="EMBL" id="OLO49187.1"/>
    </source>
</evidence>
<name>A0A1Q8VM58_9ACTO</name>
<accession>A0A1Q8VM58</accession>
<organism evidence="1 2">
    <name type="scientific">Actinomyces oris</name>
    <dbReference type="NCBI Taxonomy" id="544580"/>
    <lineage>
        <taxon>Bacteria</taxon>
        <taxon>Bacillati</taxon>
        <taxon>Actinomycetota</taxon>
        <taxon>Actinomycetes</taxon>
        <taxon>Actinomycetales</taxon>
        <taxon>Actinomycetaceae</taxon>
        <taxon>Actinomyces</taxon>
    </lineage>
</organism>
<comment type="caution">
    <text evidence="1">The sequence shown here is derived from an EMBL/GenBank/DDBJ whole genome shotgun (WGS) entry which is preliminary data.</text>
</comment>
<dbReference type="AlphaFoldDB" id="A0A1Q8VM58"/>
<protein>
    <submittedName>
        <fullName evidence="1">Uncharacterized protein</fullName>
    </submittedName>
</protein>
<gene>
    <name evidence="1" type="ORF">BKH28_07610</name>
</gene>
<proteinExistence type="predicted"/>